<evidence type="ECO:0000256" key="2">
    <source>
        <dbReference type="ARBA" id="ARBA00022676"/>
    </source>
</evidence>
<dbReference type="InterPro" id="IPR001173">
    <property type="entry name" value="Glyco_trans_2-like"/>
</dbReference>
<organism evidence="5 6">
    <name type="scientific">Candidatus Roizmanbacteria bacterium CG_4_9_14_0_8_um_filter_34_12</name>
    <dbReference type="NCBI Taxonomy" id="1974840"/>
    <lineage>
        <taxon>Bacteria</taxon>
        <taxon>Candidatus Roizmaniibacteriota</taxon>
    </lineage>
</organism>
<sequence length="296" mass="34494">MFFDIIKHMSHRLAIITVVYQNYIILDDFFDSLCKNADVDFQLYIIDLSEQKKSIIPPSQLKVQMITGENKGYAHGVNLGIKKAMQDGINHFCIVNSDIIFSANFVQNVKQSLSDNPHSIIGGKIYYAPGYEYHKTRYQKINLGKVIWYAGGKVDWKNALTPHRGVDEVDKQQFDKKGETEFVNGCLMCFDKSVVEKVGLWNENYFLYFEDSDYCERSKRKKIKLFYDPSVVIWHKNSQSTDGSGSKLHQQYQRKNQLIFGLKYAPLKTKLHLIYNYCRFIIDNRKLQLSQEPHKS</sequence>
<proteinExistence type="inferred from homology"/>
<keyword evidence="2" id="KW-0328">Glycosyltransferase</keyword>
<dbReference type="Proteomes" id="UP000229706">
    <property type="component" value="Unassembled WGS sequence"/>
</dbReference>
<name>A0A2M8DCG1_9BACT</name>
<dbReference type="InterPro" id="IPR029044">
    <property type="entry name" value="Nucleotide-diphossugar_trans"/>
</dbReference>
<dbReference type="SUPFAM" id="SSF53448">
    <property type="entry name" value="Nucleotide-diphospho-sugar transferases"/>
    <property type="match status" value="1"/>
</dbReference>
<dbReference type="PANTHER" id="PTHR43179:SF12">
    <property type="entry name" value="GALACTOFURANOSYLTRANSFERASE GLFT2"/>
    <property type="match status" value="1"/>
</dbReference>
<dbReference type="GO" id="GO:0016757">
    <property type="term" value="F:glycosyltransferase activity"/>
    <property type="evidence" value="ECO:0007669"/>
    <property type="project" value="UniProtKB-KW"/>
</dbReference>
<gene>
    <name evidence="5" type="ORF">CO083_03475</name>
</gene>
<evidence type="ECO:0000256" key="3">
    <source>
        <dbReference type="ARBA" id="ARBA00022679"/>
    </source>
</evidence>
<evidence type="ECO:0000259" key="4">
    <source>
        <dbReference type="Pfam" id="PF00535"/>
    </source>
</evidence>
<evidence type="ECO:0000313" key="6">
    <source>
        <dbReference type="Proteomes" id="UP000229706"/>
    </source>
</evidence>
<evidence type="ECO:0000256" key="1">
    <source>
        <dbReference type="ARBA" id="ARBA00006739"/>
    </source>
</evidence>
<dbReference type="Pfam" id="PF00535">
    <property type="entry name" value="Glycos_transf_2"/>
    <property type="match status" value="1"/>
</dbReference>
<feature type="domain" description="Glycosyltransferase 2-like" evidence="4">
    <location>
        <begin position="15"/>
        <end position="195"/>
    </location>
</feature>
<keyword evidence="3" id="KW-0808">Transferase</keyword>
<evidence type="ECO:0000313" key="5">
    <source>
        <dbReference type="EMBL" id="PJB88107.1"/>
    </source>
</evidence>
<comment type="caution">
    <text evidence="5">The sequence shown here is derived from an EMBL/GenBank/DDBJ whole genome shotgun (WGS) entry which is preliminary data.</text>
</comment>
<accession>A0A2M8DCG1</accession>
<dbReference type="EMBL" id="PFTH01000135">
    <property type="protein sequence ID" value="PJB88107.1"/>
    <property type="molecule type" value="Genomic_DNA"/>
</dbReference>
<reference evidence="6" key="1">
    <citation type="submission" date="2017-09" db="EMBL/GenBank/DDBJ databases">
        <title>Depth-based differentiation of microbial function through sediment-hosted aquifers and enrichment of novel symbionts in the deep terrestrial subsurface.</title>
        <authorList>
            <person name="Probst A.J."/>
            <person name="Ladd B."/>
            <person name="Jarett J.K."/>
            <person name="Geller-Mcgrath D.E."/>
            <person name="Sieber C.M.K."/>
            <person name="Emerson J.B."/>
            <person name="Anantharaman K."/>
            <person name="Thomas B.C."/>
            <person name="Malmstrom R."/>
            <person name="Stieglmeier M."/>
            <person name="Klingl A."/>
            <person name="Woyke T."/>
            <person name="Ryan C.M."/>
            <person name="Banfield J.F."/>
        </authorList>
    </citation>
    <scope>NUCLEOTIDE SEQUENCE [LARGE SCALE GENOMIC DNA]</scope>
</reference>
<protein>
    <recommendedName>
        <fullName evidence="4">Glycosyltransferase 2-like domain-containing protein</fullName>
    </recommendedName>
</protein>
<dbReference type="PANTHER" id="PTHR43179">
    <property type="entry name" value="RHAMNOSYLTRANSFERASE WBBL"/>
    <property type="match status" value="1"/>
</dbReference>
<dbReference type="Gene3D" id="3.90.550.10">
    <property type="entry name" value="Spore Coat Polysaccharide Biosynthesis Protein SpsA, Chain A"/>
    <property type="match status" value="1"/>
</dbReference>
<comment type="similarity">
    <text evidence="1">Belongs to the glycosyltransferase 2 family.</text>
</comment>
<dbReference type="AlphaFoldDB" id="A0A2M8DCG1"/>